<dbReference type="SMART" id="SM00456">
    <property type="entry name" value="WW"/>
    <property type="match status" value="1"/>
</dbReference>
<dbReference type="CDD" id="cd00201">
    <property type="entry name" value="WW"/>
    <property type="match status" value="1"/>
</dbReference>
<sequence>MTVAVPTKVDATADAEPTAPEKTSPKKNPIDVAPAPSGPSRSRLDDATDALRSLHFDSYYEDDSDETPLLEAKSGATASPVYNDAASEWVVCQTEAGYAYYYNTRTHASQWEAPSTDDNGRDAFFSAVTAGDVNAATRLLLRHGRQLLDVSDHNGRTAVWYALGHISMAQLLFESGANLNLTDVDANGLVHVATRQRNVAFLALLAVYGANLDLVDGAQQTALHIAAASGYQRCVDVLLRHGATPDVLDSAARSPLQLSTLGNHVACVQLLQKASAQQAPVADMALLTQRAALEREVTMAHAQFDELQERYTTLETAHRIANARIVMLEAVVDRCEKDLDAERALLWQKEQTFNDAQQAQYATLQDLQRQVDDVVQVAARSRLEVTTMVESHLPVRESERSLYVEEGDATSLGPSDAIAFDHDEDDVKDDEAPIAPERVGAIWSAFFNNAAKARVQDDNPSNVLDAVYDGDLVTLQSLLVHGASPDPRNDDDQTPLHVASAHGRLECVSLLCEYMADMEARDAHGHTPLFLASRRGHLSIVKFLLESAADVRTANDDGRTLVHAAALSGSLPCLHLVLEYGGDPFAADRDGETPYEMLLERGDETAAPLLDYLDSQCSLRQPPRPTSPTAAAPAQRAATSSYDMDEGHEAPREGWRGWIRGKATSLLGLDRTAASEDNDQAAAEAPLSPLKPPTDAEVASSMAYRKLVPPRHVEEAMQHLQSTAQHATSSKRGLPRDVAHALERRSSTNQFALATDAKSLHQKQKSSARYVDITFHP</sequence>
<keyword evidence="1" id="KW-0677">Repeat</keyword>
<keyword evidence="2 3" id="KW-0040">ANK repeat</keyword>
<dbReference type="AlphaFoldDB" id="A0A067CQQ2"/>
<gene>
    <name evidence="6" type="ORF">SPRG_02521</name>
</gene>
<dbReference type="Proteomes" id="UP000030745">
    <property type="component" value="Unassembled WGS sequence"/>
</dbReference>
<dbReference type="Pfam" id="PF12796">
    <property type="entry name" value="Ank_2"/>
    <property type="match status" value="3"/>
</dbReference>
<dbReference type="SUPFAM" id="SSF51045">
    <property type="entry name" value="WW domain"/>
    <property type="match status" value="1"/>
</dbReference>
<dbReference type="SUPFAM" id="SSF48403">
    <property type="entry name" value="Ankyrin repeat"/>
    <property type="match status" value="2"/>
</dbReference>
<dbReference type="Gene3D" id="1.25.40.20">
    <property type="entry name" value="Ankyrin repeat-containing domain"/>
    <property type="match status" value="3"/>
</dbReference>
<dbReference type="RefSeq" id="XP_012196483.1">
    <property type="nucleotide sequence ID" value="XM_012341093.1"/>
</dbReference>
<keyword evidence="7" id="KW-1185">Reference proteome</keyword>
<protein>
    <recommendedName>
        <fullName evidence="5">WW domain-containing protein</fullName>
    </recommendedName>
</protein>
<reference evidence="6 7" key="1">
    <citation type="journal article" date="2013" name="PLoS Genet.">
        <title>Distinctive expansion of potential virulence genes in the genome of the oomycete fish pathogen Saprolegnia parasitica.</title>
        <authorList>
            <person name="Jiang R.H."/>
            <person name="de Bruijn I."/>
            <person name="Haas B.J."/>
            <person name="Belmonte R."/>
            <person name="Lobach L."/>
            <person name="Christie J."/>
            <person name="van den Ackerveken G."/>
            <person name="Bottin A."/>
            <person name="Bulone V."/>
            <person name="Diaz-Moreno S.M."/>
            <person name="Dumas B."/>
            <person name="Fan L."/>
            <person name="Gaulin E."/>
            <person name="Govers F."/>
            <person name="Grenville-Briggs L.J."/>
            <person name="Horner N.R."/>
            <person name="Levin J.Z."/>
            <person name="Mammella M."/>
            <person name="Meijer H.J."/>
            <person name="Morris P."/>
            <person name="Nusbaum C."/>
            <person name="Oome S."/>
            <person name="Phillips A.J."/>
            <person name="van Rooyen D."/>
            <person name="Rzeszutek E."/>
            <person name="Saraiva M."/>
            <person name="Secombes C.J."/>
            <person name="Seidl M.F."/>
            <person name="Snel B."/>
            <person name="Stassen J.H."/>
            <person name="Sykes S."/>
            <person name="Tripathy S."/>
            <person name="van den Berg H."/>
            <person name="Vega-Arreguin J.C."/>
            <person name="Wawra S."/>
            <person name="Young S.K."/>
            <person name="Zeng Q."/>
            <person name="Dieguez-Uribeondo J."/>
            <person name="Russ C."/>
            <person name="Tyler B.M."/>
            <person name="van West P."/>
        </authorList>
    </citation>
    <scope>NUCLEOTIDE SEQUENCE [LARGE SCALE GENOMIC DNA]</scope>
    <source>
        <strain evidence="6 7">CBS 223.65</strain>
    </source>
</reference>
<accession>A0A067CQQ2</accession>
<dbReference type="SMART" id="SM00248">
    <property type="entry name" value="ANK"/>
    <property type="match status" value="8"/>
</dbReference>
<dbReference type="PROSITE" id="PS50297">
    <property type="entry name" value="ANK_REP_REGION"/>
    <property type="match status" value="4"/>
</dbReference>
<feature type="repeat" description="ANK" evidence="3">
    <location>
        <begin position="524"/>
        <end position="556"/>
    </location>
</feature>
<feature type="repeat" description="ANK" evidence="3">
    <location>
        <begin position="557"/>
        <end position="589"/>
    </location>
</feature>
<proteinExistence type="predicted"/>
<name>A0A067CQQ2_SAPPC</name>
<evidence type="ECO:0000256" key="1">
    <source>
        <dbReference type="ARBA" id="ARBA00022737"/>
    </source>
</evidence>
<feature type="compositionally biased region" description="Basic and acidic residues" evidence="4">
    <location>
        <begin position="645"/>
        <end position="655"/>
    </location>
</feature>
<organism evidence="6 7">
    <name type="scientific">Saprolegnia parasitica (strain CBS 223.65)</name>
    <dbReference type="NCBI Taxonomy" id="695850"/>
    <lineage>
        <taxon>Eukaryota</taxon>
        <taxon>Sar</taxon>
        <taxon>Stramenopiles</taxon>
        <taxon>Oomycota</taxon>
        <taxon>Saprolegniomycetes</taxon>
        <taxon>Saprolegniales</taxon>
        <taxon>Saprolegniaceae</taxon>
        <taxon>Saprolegnia</taxon>
    </lineage>
</organism>
<dbReference type="STRING" id="695850.A0A067CQQ2"/>
<dbReference type="PROSITE" id="PS50088">
    <property type="entry name" value="ANK_REPEAT"/>
    <property type="match status" value="4"/>
</dbReference>
<feature type="domain" description="WW" evidence="5">
    <location>
        <begin position="83"/>
        <end position="116"/>
    </location>
</feature>
<feature type="repeat" description="ANK" evidence="3">
    <location>
        <begin position="218"/>
        <end position="250"/>
    </location>
</feature>
<evidence type="ECO:0000313" key="6">
    <source>
        <dbReference type="EMBL" id="KDO32828.1"/>
    </source>
</evidence>
<dbReference type="PANTHER" id="PTHR24198:SF165">
    <property type="entry name" value="ANKYRIN REPEAT-CONTAINING PROTEIN-RELATED"/>
    <property type="match status" value="1"/>
</dbReference>
<dbReference type="PROSITE" id="PS50020">
    <property type="entry name" value="WW_DOMAIN_2"/>
    <property type="match status" value="1"/>
</dbReference>
<dbReference type="InterPro" id="IPR001202">
    <property type="entry name" value="WW_dom"/>
</dbReference>
<feature type="region of interest" description="Disordered" evidence="4">
    <location>
        <begin position="756"/>
        <end position="777"/>
    </location>
</feature>
<feature type="region of interest" description="Disordered" evidence="4">
    <location>
        <begin position="1"/>
        <end position="45"/>
    </location>
</feature>
<feature type="repeat" description="ANK" evidence="3">
    <location>
        <begin position="491"/>
        <end position="523"/>
    </location>
</feature>
<evidence type="ECO:0000259" key="5">
    <source>
        <dbReference type="PROSITE" id="PS50020"/>
    </source>
</evidence>
<dbReference type="EMBL" id="KK583194">
    <property type="protein sequence ID" value="KDO32828.1"/>
    <property type="molecule type" value="Genomic_DNA"/>
</dbReference>
<dbReference type="InterPro" id="IPR036020">
    <property type="entry name" value="WW_dom_sf"/>
</dbReference>
<dbReference type="VEuPathDB" id="FungiDB:SPRG_02521"/>
<dbReference type="PANTHER" id="PTHR24198">
    <property type="entry name" value="ANKYRIN REPEAT AND PROTEIN KINASE DOMAIN-CONTAINING PROTEIN"/>
    <property type="match status" value="1"/>
</dbReference>
<evidence type="ECO:0000256" key="4">
    <source>
        <dbReference type="SAM" id="MobiDB-lite"/>
    </source>
</evidence>
<dbReference type="KEGG" id="spar:SPRG_02521"/>
<evidence type="ECO:0000256" key="2">
    <source>
        <dbReference type="ARBA" id="ARBA00023043"/>
    </source>
</evidence>
<evidence type="ECO:0000313" key="7">
    <source>
        <dbReference type="Proteomes" id="UP000030745"/>
    </source>
</evidence>
<dbReference type="InterPro" id="IPR036770">
    <property type="entry name" value="Ankyrin_rpt-contain_sf"/>
</dbReference>
<dbReference type="InterPro" id="IPR002110">
    <property type="entry name" value="Ankyrin_rpt"/>
</dbReference>
<feature type="region of interest" description="Disordered" evidence="4">
    <location>
        <begin position="617"/>
        <end position="656"/>
    </location>
</feature>
<dbReference type="GeneID" id="24125072"/>
<feature type="compositionally biased region" description="Low complexity" evidence="4">
    <location>
        <begin position="627"/>
        <end position="641"/>
    </location>
</feature>
<evidence type="ECO:0000256" key="3">
    <source>
        <dbReference type="PROSITE-ProRule" id="PRU00023"/>
    </source>
</evidence>
<dbReference type="Pfam" id="PF00397">
    <property type="entry name" value="WW"/>
    <property type="match status" value="1"/>
</dbReference>
<dbReference type="Gene3D" id="2.20.70.10">
    <property type="match status" value="1"/>
</dbReference>
<dbReference type="OrthoDB" id="75503at2759"/>